<dbReference type="Pfam" id="PF11072">
    <property type="entry name" value="DUF2859"/>
    <property type="match status" value="1"/>
</dbReference>
<dbReference type="Proteomes" id="UP000241222">
    <property type="component" value="Unassembled WGS sequence"/>
</dbReference>
<name>A0A2T3ITY8_9GAMM</name>
<proteinExistence type="predicted"/>
<protein>
    <recommendedName>
        <fullName evidence="3">Integrating conjugative element protein</fullName>
    </recommendedName>
</protein>
<reference evidence="1 2" key="1">
    <citation type="submission" date="2018-03" db="EMBL/GenBank/DDBJ databases">
        <title>Whole genome sequencing of Histamine producing bacteria.</title>
        <authorList>
            <person name="Butler K."/>
        </authorList>
    </citation>
    <scope>NUCLEOTIDE SEQUENCE [LARGE SCALE GENOMIC DNA]</scope>
    <source>
        <strain evidence="1 2">JCM 13586</strain>
    </source>
</reference>
<dbReference type="NCBIfam" id="TIGR03765">
    <property type="entry name" value="ICE_PFL_4695"/>
    <property type="match status" value="1"/>
</dbReference>
<comment type="caution">
    <text evidence="1">The sequence shown here is derived from an EMBL/GenBank/DDBJ whole genome shotgun (WGS) entry which is preliminary data.</text>
</comment>
<gene>
    <name evidence="1" type="ORF">C9I99_21080</name>
</gene>
<evidence type="ECO:0008006" key="3">
    <source>
        <dbReference type="Google" id="ProtNLM"/>
    </source>
</evidence>
<dbReference type="AlphaFoldDB" id="A0A2T3ITY8"/>
<keyword evidence="2" id="KW-1185">Reference proteome</keyword>
<evidence type="ECO:0000313" key="1">
    <source>
        <dbReference type="EMBL" id="PSU31824.1"/>
    </source>
</evidence>
<accession>A0A2T3ITY8</accession>
<dbReference type="EMBL" id="PYMH01000013">
    <property type="protein sequence ID" value="PSU31824.1"/>
    <property type="molecule type" value="Genomic_DNA"/>
</dbReference>
<dbReference type="InterPro" id="IPR021300">
    <property type="entry name" value="Integr_conj_element_PFL4695"/>
</dbReference>
<evidence type="ECO:0000313" key="2">
    <source>
        <dbReference type="Proteomes" id="UP000241222"/>
    </source>
</evidence>
<sequence length="196" mass="22426">MRFNHLHSLLHLHTQAKVEKYLAGETEPNIIAIDLDNSVALDQVINYEDYFDLVELDETKIHRERAERAIRGEISKDELVDDMLSMMFPVTTEMRVARMPSSVQVINPQYRDAVTSPMVVIGADEYSLGWFRTNIDEISRFNAVVLVTQVDSLIDFQAIQQFAPHLVFQPVAADDLLRSVGVDMYPVLITREGIYQ</sequence>
<organism evidence="1 2">
    <name type="scientific">Photobacterium lutimaris</name>
    <dbReference type="NCBI Taxonomy" id="388278"/>
    <lineage>
        <taxon>Bacteria</taxon>
        <taxon>Pseudomonadati</taxon>
        <taxon>Pseudomonadota</taxon>
        <taxon>Gammaproteobacteria</taxon>
        <taxon>Vibrionales</taxon>
        <taxon>Vibrionaceae</taxon>
        <taxon>Photobacterium</taxon>
    </lineage>
</organism>